<dbReference type="GeneID" id="29990525"/>
<gene>
    <name evidence="2" type="ORF">TGAM01_v205685</name>
</gene>
<feature type="domain" description="Heterokaryon incompatibility" evidence="1">
    <location>
        <begin position="64"/>
        <end position="162"/>
    </location>
</feature>
<evidence type="ECO:0000313" key="3">
    <source>
        <dbReference type="Proteomes" id="UP000054821"/>
    </source>
</evidence>
<evidence type="ECO:0000313" key="2">
    <source>
        <dbReference type="EMBL" id="PON25391.1"/>
    </source>
</evidence>
<name>A0A2P4ZM74_9HYPO</name>
<proteinExistence type="predicted"/>
<protein>
    <recommendedName>
        <fullName evidence="1">Heterokaryon incompatibility domain-containing protein</fullName>
    </recommendedName>
</protein>
<dbReference type="AlphaFoldDB" id="A0A2P4ZM74"/>
<keyword evidence="3" id="KW-1185">Reference proteome</keyword>
<comment type="caution">
    <text evidence="2">The sequence shown here is derived from an EMBL/GenBank/DDBJ whole genome shotgun (WGS) entry which is preliminary data.</text>
</comment>
<dbReference type="STRING" id="398673.A0A2P4ZM74"/>
<dbReference type="PANTHER" id="PTHR24148">
    <property type="entry name" value="ANKYRIN REPEAT DOMAIN-CONTAINING PROTEIN 39 HOMOLOG-RELATED"/>
    <property type="match status" value="1"/>
</dbReference>
<accession>A0A2P4ZM74</accession>
<dbReference type="InterPro" id="IPR010730">
    <property type="entry name" value="HET"/>
</dbReference>
<reference evidence="2 3" key="1">
    <citation type="journal article" date="2016" name="Genome Announc.">
        <title>Draft Whole-Genome Sequence of Trichoderma gamsii T6085, a Promising Biocontrol Agent of Fusarium Head Blight on Wheat.</title>
        <authorList>
            <person name="Baroncelli R."/>
            <person name="Zapparata A."/>
            <person name="Piaggeschi G."/>
            <person name="Sarrocco S."/>
            <person name="Vannacci G."/>
        </authorList>
    </citation>
    <scope>NUCLEOTIDE SEQUENCE [LARGE SCALE GENOMIC DNA]</scope>
    <source>
        <strain evidence="2 3">T6085</strain>
    </source>
</reference>
<sequence length="351" mass="39419">MSSIAIHTLRESDQRRWTYGSNYVDGALRLFSVSSLLSCGDARISLSEWREVDWNEKSEAFPSYVAISHSWTPSAEVTRISQNANRQLDIEIGQDSPHTISWHGLQQAALAAQHLKYELLWLDFICLNQTSASDKKLQVQQMGYLYEKAAAVIIMPGGVSAAQAIELEAPWITRAWTLQGATLCPKTYVLGLDGRPKITDEMHWSASSMSPGWFPPIDQVDGELGIMEIRDLFHSTYANIRITKFKKDTNEPIDTIQWTVNCLGRGPALSALGAILLAESPAMRQAGIWRSIWSRTSKYPQDMVFSIMHLLDVHLEVDYNRNMGDLIVELARKTSALPSWLDIGHDLPFSP</sequence>
<dbReference type="Pfam" id="PF06985">
    <property type="entry name" value="HET"/>
    <property type="match status" value="1"/>
</dbReference>
<evidence type="ECO:0000259" key="1">
    <source>
        <dbReference type="Pfam" id="PF06985"/>
    </source>
</evidence>
<dbReference type="EMBL" id="JPDN02000018">
    <property type="protein sequence ID" value="PON25391.1"/>
    <property type="molecule type" value="Genomic_DNA"/>
</dbReference>
<dbReference type="RefSeq" id="XP_018656335.1">
    <property type="nucleotide sequence ID" value="XM_018810442.1"/>
</dbReference>
<dbReference type="Proteomes" id="UP000054821">
    <property type="component" value="Unassembled WGS sequence"/>
</dbReference>
<organism evidence="2 3">
    <name type="scientific">Trichoderma gamsii</name>
    <dbReference type="NCBI Taxonomy" id="398673"/>
    <lineage>
        <taxon>Eukaryota</taxon>
        <taxon>Fungi</taxon>
        <taxon>Dikarya</taxon>
        <taxon>Ascomycota</taxon>
        <taxon>Pezizomycotina</taxon>
        <taxon>Sordariomycetes</taxon>
        <taxon>Hypocreomycetidae</taxon>
        <taxon>Hypocreales</taxon>
        <taxon>Hypocreaceae</taxon>
        <taxon>Trichoderma</taxon>
    </lineage>
</organism>
<dbReference type="PANTHER" id="PTHR24148:SF64">
    <property type="entry name" value="HETEROKARYON INCOMPATIBILITY DOMAIN-CONTAINING PROTEIN"/>
    <property type="match status" value="1"/>
</dbReference>
<dbReference type="InterPro" id="IPR052895">
    <property type="entry name" value="HetReg/Transcr_Mod"/>
</dbReference>